<gene>
    <name evidence="1" type="ORF">LX13_001301</name>
</gene>
<protein>
    <submittedName>
        <fullName evidence="1">Excreted virulence factor EspC, type VII ESX diderm</fullName>
    </submittedName>
</protein>
<reference evidence="1 2" key="1">
    <citation type="submission" date="2022-06" db="EMBL/GenBank/DDBJ databases">
        <title>Genomic Encyclopedia of Archaeal and Bacterial Type Strains, Phase II (KMG-II): from individual species to whole genera.</title>
        <authorList>
            <person name="Goeker M."/>
        </authorList>
    </citation>
    <scope>NUCLEOTIDE SEQUENCE [LARGE SCALE GENOMIC DNA]</scope>
    <source>
        <strain evidence="1 2">DSM 44693</strain>
    </source>
</reference>
<dbReference type="InterPro" id="IPR036689">
    <property type="entry name" value="ESAT-6-like_sf"/>
</dbReference>
<evidence type="ECO:0000313" key="1">
    <source>
        <dbReference type="EMBL" id="MCP2175494.1"/>
    </source>
</evidence>
<dbReference type="SUPFAM" id="SSF140453">
    <property type="entry name" value="EsxAB dimer-like"/>
    <property type="match status" value="1"/>
</dbReference>
<dbReference type="RefSeq" id="WP_253660460.1">
    <property type="nucleotide sequence ID" value="NZ_BAAAJQ010000001.1"/>
</dbReference>
<sequence length="98" mass="10609">MQIDRPRVNAIATRWDECHSALTETARTVGDSSGDWAPTVRGAVTAFADSWGRDLAQLAAEAATTQQILDTAAANYAMTDEEAAERMRQVQKSVAPSR</sequence>
<dbReference type="Gene3D" id="1.10.287.1060">
    <property type="entry name" value="ESAT-6-like"/>
    <property type="match status" value="1"/>
</dbReference>
<keyword evidence="2" id="KW-1185">Reference proteome</keyword>
<organism evidence="1 2">
    <name type="scientific">Williamsia maris</name>
    <dbReference type="NCBI Taxonomy" id="72806"/>
    <lineage>
        <taxon>Bacteria</taxon>
        <taxon>Bacillati</taxon>
        <taxon>Actinomycetota</taxon>
        <taxon>Actinomycetes</taxon>
        <taxon>Mycobacteriales</taxon>
        <taxon>Nocardiaceae</taxon>
        <taxon>Williamsia</taxon>
    </lineage>
</organism>
<name>A0ABT1HBF5_9NOCA</name>
<dbReference type="EMBL" id="JAMTCJ010000001">
    <property type="protein sequence ID" value="MCP2175494.1"/>
    <property type="molecule type" value="Genomic_DNA"/>
</dbReference>
<proteinExistence type="predicted"/>
<comment type="caution">
    <text evidence="1">The sequence shown here is derived from an EMBL/GenBank/DDBJ whole genome shotgun (WGS) entry which is preliminary data.</text>
</comment>
<accession>A0ABT1HBF5</accession>
<dbReference type="Proteomes" id="UP001206895">
    <property type="component" value="Unassembled WGS sequence"/>
</dbReference>
<evidence type="ECO:0000313" key="2">
    <source>
        <dbReference type="Proteomes" id="UP001206895"/>
    </source>
</evidence>